<evidence type="ECO:0000256" key="4">
    <source>
        <dbReference type="ARBA" id="ARBA00023239"/>
    </source>
</evidence>
<dbReference type="Pfam" id="PF07714">
    <property type="entry name" value="PK_Tyr_Ser-Thr"/>
    <property type="match status" value="1"/>
</dbReference>
<dbReference type="InterPro" id="IPR000719">
    <property type="entry name" value="Prot_kinase_dom"/>
</dbReference>
<dbReference type="PANTHER" id="PTHR11920">
    <property type="entry name" value="GUANYLYL CYCLASE"/>
    <property type="match status" value="1"/>
</dbReference>
<keyword evidence="8" id="KW-1185">Reference proteome</keyword>
<comment type="catalytic activity">
    <reaction evidence="1">
        <text>GTP = 3',5'-cyclic GMP + diphosphate</text>
        <dbReference type="Rhea" id="RHEA:13665"/>
        <dbReference type="ChEBI" id="CHEBI:33019"/>
        <dbReference type="ChEBI" id="CHEBI:37565"/>
        <dbReference type="ChEBI" id="CHEBI:57746"/>
        <dbReference type="EC" id="4.6.1.2"/>
    </reaction>
</comment>
<dbReference type="SUPFAM" id="SSF56112">
    <property type="entry name" value="Protein kinase-like (PK-like)"/>
    <property type="match status" value="1"/>
</dbReference>
<dbReference type="GO" id="GO:0005886">
    <property type="term" value="C:plasma membrane"/>
    <property type="evidence" value="ECO:0007669"/>
    <property type="project" value="TreeGrafter"/>
</dbReference>
<dbReference type="Gene3D" id="1.10.510.10">
    <property type="entry name" value="Transferase(Phosphotransferase) domain 1"/>
    <property type="match status" value="1"/>
</dbReference>
<feature type="domain" description="Protein kinase" evidence="6">
    <location>
        <begin position="1"/>
        <end position="182"/>
    </location>
</feature>
<evidence type="ECO:0000256" key="2">
    <source>
        <dbReference type="ARBA" id="ARBA00012202"/>
    </source>
</evidence>
<sequence>MRELTNDNLNRFIGFCLDGPQLMSLWKYCSRGSLHDVIVKGSTMMDGFFVCTLLQDIVHGLHFIHRSFLRYHGFLTSKCCLIDDRWQVKISNYGLQKIRNFDKFLPEDLLWTAPEILRQNVMIGSQEGDIYSFAIISAQLVTKSSPWDLSNRKEDADVKNVFILWCADSLDLIHGLWESLKG</sequence>
<dbReference type="PANTHER" id="PTHR11920:SF495">
    <property type="entry name" value="RECEPTOR-TYPE GUANYLATE CYCLASE GCY-7"/>
    <property type="match status" value="1"/>
</dbReference>
<evidence type="ECO:0000313" key="7">
    <source>
        <dbReference type="EMBL" id="VDM63502.1"/>
    </source>
</evidence>
<evidence type="ECO:0000256" key="5">
    <source>
        <dbReference type="ARBA" id="ARBA00023293"/>
    </source>
</evidence>
<dbReference type="STRING" id="334426.A0A158PLY0"/>
<dbReference type="OrthoDB" id="302535at2759"/>
<dbReference type="GO" id="GO:0005524">
    <property type="term" value="F:ATP binding"/>
    <property type="evidence" value="ECO:0007669"/>
    <property type="project" value="InterPro"/>
</dbReference>
<protein>
    <recommendedName>
        <fullName evidence="2">guanylate cyclase</fullName>
        <ecNumber evidence="2">4.6.1.2</ecNumber>
    </recommendedName>
</protein>
<dbReference type="GO" id="GO:0004383">
    <property type="term" value="F:guanylate cyclase activity"/>
    <property type="evidence" value="ECO:0007669"/>
    <property type="project" value="UniProtKB-EC"/>
</dbReference>
<dbReference type="GO" id="GO:0004016">
    <property type="term" value="F:adenylate cyclase activity"/>
    <property type="evidence" value="ECO:0007669"/>
    <property type="project" value="TreeGrafter"/>
</dbReference>
<evidence type="ECO:0000256" key="1">
    <source>
        <dbReference type="ARBA" id="ARBA00001436"/>
    </source>
</evidence>
<reference evidence="9" key="1">
    <citation type="submission" date="2016-04" db="UniProtKB">
        <authorList>
            <consortium name="WormBaseParasite"/>
        </authorList>
    </citation>
    <scope>IDENTIFICATION</scope>
</reference>
<dbReference type="EC" id="4.6.1.2" evidence="2"/>
<dbReference type="PROSITE" id="PS50011">
    <property type="entry name" value="PROTEIN_KINASE_DOM"/>
    <property type="match status" value="1"/>
</dbReference>
<keyword evidence="3" id="KW-0547">Nucleotide-binding</keyword>
<evidence type="ECO:0000313" key="9">
    <source>
        <dbReference type="WBParaSite" id="ACOC_0001191601-mRNA-1"/>
    </source>
</evidence>
<dbReference type="GO" id="GO:0001653">
    <property type="term" value="F:peptide receptor activity"/>
    <property type="evidence" value="ECO:0007669"/>
    <property type="project" value="TreeGrafter"/>
</dbReference>
<organism evidence="9">
    <name type="scientific">Angiostrongylus costaricensis</name>
    <name type="common">Nematode worm</name>
    <dbReference type="NCBI Taxonomy" id="334426"/>
    <lineage>
        <taxon>Eukaryota</taxon>
        <taxon>Metazoa</taxon>
        <taxon>Ecdysozoa</taxon>
        <taxon>Nematoda</taxon>
        <taxon>Chromadorea</taxon>
        <taxon>Rhabditida</taxon>
        <taxon>Rhabditina</taxon>
        <taxon>Rhabditomorpha</taxon>
        <taxon>Strongyloidea</taxon>
        <taxon>Metastrongylidae</taxon>
        <taxon>Angiostrongylus</taxon>
    </lineage>
</organism>
<evidence type="ECO:0000256" key="3">
    <source>
        <dbReference type="ARBA" id="ARBA00022741"/>
    </source>
</evidence>
<keyword evidence="5" id="KW-0141">cGMP biosynthesis</keyword>
<dbReference type="OMA" id="YDIGMEY"/>
<dbReference type="InterPro" id="IPR050401">
    <property type="entry name" value="Cyclic_nucleotide_synthase"/>
</dbReference>
<dbReference type="Proteomes" id="UP000267027">
    <property type="component" value="Unassembled WGS sequence"/>
</dbReference>
<dbReference type="InterPro" id="IPR011009">
    <property type="entry name" value="Kinase-like_dom_sf"/>
</dbReference>
<proteinExistence type="predicted"/>
<accession>A0A158PLY0</accession>
<gene>
    <name evidence="7" type="ORF">ACOC_LOCUS11917</name>
</gene>
<keyword evidence="4" id="KW-0456">Lyase</keyword>
<reference evidence="7 8" key="2">
    <citation type="submission" date="2018-11" db="EMBL/GenBank/DDBJ databases">
        <authorList>
            <consortium name="Pathogen Informatics"/>
        </authorList>
    </citation>
    <scope>NUCLEOTIDE SEQUENCE [LARGE SCALE GENOMIC DNA]</scope>
    <source>
        <strain evidence="7 8">Costa Rica</strain>
    </source>
</reference>
<evidence type="ECO:0000259" key="6">
    <source>
        <dbReference type="PROSITE" id="PS50011"/>
    </source>
</evidence>
<dbReference type="GO" id="GO:0007168">
    <property type="term" value="P:receptor guanylyl cyclase signaling pathway"/>
    <property type="evidence" value="ECO:0007669"/>
    <property type="project" value="TreeGrafter"/>
</dbReference>
<dbReference type="AlphaFoldDB" id="A0A158PLY0"/>
<dbReference type="EMBL" id="UYYA01004825">
    <property type="protein sequence ID" value="VDM63502.1"/>
    <property type="molecule type" value="Genomic_DNA"/>
</dbReference>
<evidence type="ECO:0000313" key="8">
    <source>
        <dbReference type="Proteomes" id="UP000267027"/>
    </source>
</evidence>
<name>A0A158PLY0_ANGCS</name>
<dbReference type="GO" id="GO:0004672">
    <property type="term" value="F:protein kinase activity"/>
    <property type="evidence" value="ECO:0007669"/>
    <property type="project" value="InterPro"/>
</dbReference>
<dbReference type="WBParaSite" id="ACOC_0001191601-mRNA-1">
    <property type="protein sequence ID" value="ACOC_0001191601-mRNA-1"/>
    <property type="gene ID" value="ACOC_0001191601"/>
</dbReference>
<dbReference type="InterPro" id="IPR001245">
    <property type="entry name" value="Ser-Thr/Tyr_kinase_cat_dom"/>
</dbReference>